<gene>
    <name evidence="7" type="primary">atp12</name>
    <name evidence="6" type="ORF">SJAG_01503</name>
</gene>
<reference evidence="6 8" key="1">
    <citation type="journal article" date="2011" name="Science">
        <title>Comparative functional genomics of the fission yeasts.</title>
        <authorList>
            <person name="Rhind N."/>
            <person name="Chen Z."/>
            <person name="Yassour M."/>
            <person name="Thompson D.A."/>
            <person name="Haas B.J."/>
            <person name="Habib N."/>
            <person name="Wapinski I."/>
            <person name="Roy S."/>
            <person name="Lin M.F."/>
            <person name="Heiman D.I."/>
            <person name="Young S.K."/>
            <person name="Furuya K."/>
            <person name="Guo Y."/>
            <person name="Pidoux A."/>
            <person name="Chen H.M."/>
            <person name="Robbertse B."/>
            <person name="Goldberg J.M."/>
            <person name="Aoki K."/>
            <person name="Bayne E.H."/>
            <person name="Berlin A.M."/>
            <person name="Desjardins C.A."/>
            <person name="Dobbs E."/>
            <person name="Dukaj L."/>
            <person name="Fan L."/>
            <person name="FitzGerald M.G."/>
            <person name="French C."/>
            <person name="Gujja S."/>
            <person name="Hansen K."/>
            <person name="Keifenheim D."/>
            <person name="Levin J.Z."/>
            <person name="Mosher R.A."/>
            <person name="Mueller C.A."/>
            <person name="Pfiffner J."/>
            <person name="Priest M."/>
            <person name="Russ C."/>
            <person name="Smialowska A."/>
            <person name="Swoboda P."/>
            <person name="Sykes S.M."/>
            <person name="Vaughn M."/>
            <person name="Vengrova S."/>
            <person name="Yoder R."/>
            <person name="Zeng Q."/>
            <person name="Allshire R."/>
            <person name="Baulcombe D."/>
            <person name="Birren B.W."/>
            <person name="Brown W."/>
            <person name="Ekwall K."/>
            <person name="Kellis M."/>
            <person name="Leatherwood J."/>
            <person name="Levin H."/>
            <person name="Margalit H."/>
            <person name="Martienssen R."/>
            <person name="Nieduszynski C.A."/>
            <person name="Spatafora J.W."/>
            <person name="Friedman N."/>
            <person name="Dalgaard J.Z."/>
            <person name="Baumann P."/>
            <person name="Niki H."/>
            <person name="Regev A."/>
            <person name="Nusbaum C."/>
        </authorList>
    </citation>
    <scope>NUCLEOTIDE SEQUENCE [LARGE SCALE GENOMIC DNA]</scope>
    <source>
        <strain evidence="8">yFS275 / FY16936</strain>
    </source>
</reference>
<evidence type="ECO:0000313" key="8">
    <source>
        <dbReference type="Proteomes" id="UP000001744"/>
    </source>
</evidence>
<dbReference type="VEuPathDB" id="FungiDB:SJAG_01503"/>
<dbReference type="OMA" id="WDPVLHW"/>
<evidence type="ECO:0000256" key="4">
    <source>
        <dbReference type="ARBA" id="ARBA00023128"/>
    </source>
</evidence>
<name>B6JY44_SCHJY</name>
<evidence type="ECO:0000256" key="5">
    <source>
        <dbReference type="ARBA" id="ARBA00023186"/>
    </source>
</evidence>
<keyword evidence="5" id="KW-0143">Chaperone</keyword>
<dbReference type="AlphaFoldDB" id="B6JY44"/>
<dbReference type="Proteomes" id="UP000001744">
    <property type="component" value="Unassembled WGS sequence"/>
</dbReference>
<evidence type="ECO:0000256" key="3">
    <source>
        <dbReference type="ARBA" id="ARBA00022946"/>
    </source>
</evidence>
<comment type="subcellular location">
    <subcellularLocation>
        <location evidence="1">Mitochondrion</location>
    </subcellularLocation>
</comment>
<dbReference type="GO" id="GO:0005739">
    <property type="term" value="C:mitochondrion"/>
    <property type="evidence" value="ECO:0000318"/>
    <property type="project" value="GO_Central"/>
</dbReference>
<dbReference type="Gene3D" id="3.30.2180.10">
    <property type="entry name" value="ATP12-like"/>
    <property type="match status" value="1"/>
</dbReference>
<dbReference type="InterPro" id="IPR023335">
    <property type="entry name" value="ATP12_ortho_dom_sf"/>
</dbReference>
<dbReference type="InterPro" id="IPR011419">
    <property type="entry name" value="ATP12_ATP_synth-F1-assembly"/>
</dbReference>
<dbReference type="EMBL" id="KE651168">
    <property type="protein sequence ID" value="EEB06462.1"/>
    <property type="molecule type" value="Genomic_DNA"/>
</dbReference>
<dbReference type="eggNOG" id="KOG3015">
    <property type="taxonomic scope" value="Eukaryota"/>
</dbReference>
<sequence length="278" mass="32602">MQDRKERGSLEMRAVWTKNRIHGLRQTFSFLVRGYADARVSTVKDLKQNLWKRLWKETHVEYMPNDCVRILLGNKPLQTTNGFPVVLPKTMESVAHLVAREWNQLTPGSIGKYQLSLTSLVTRAIDMKTWKEQKNGEETLNVLYEQLMNYLDSDTVLVYAPSHEYEGKLLAEQKQRYFPLKANIEELFGLQLKYLDGDKGLIPNKQPLEVKRAAFQWLRQQNHWRLACFEQITRSMKSFVIGMHMTMNKMDTKNAIECANLETKYQTEKWGRLKEGKK</sequence>
<dbReference type="Pfam" id="PF07542">
    <property type="entry name" value="ATP12"/>
    <property type="match status" value="1"/>
</dbReference>
<accession>B6JY44</accession>
<dbReference type="InterPro" id="IPR042272">
    <property type="entry name" value="ATP12_ATP_synth-F1-assembly_N"/>
</dbReference>
<dbReference type="SUPFAM" id="SSF160909">
    <property type="entry name" value="ATP12-like"/>
    <property type="match status" value="1"/>
</dbReference>
<dbReference type="GO" id="GO:0033615">
    <property type="term" value="P:mitochondrial proton-transporting ATP synthase complex assembly"/>
    <property type="evidence" value="ECO:0000318"/>
    <property type="project" value="GO_Central"/>
</dbReference>
<dbReference type="STRING" id="402676.B6JY44"/>
<comment type="similarity">
    <text evidence="2">Belongs to the ATP12 family.</text>
</comment>
<evidence type="ECO:0000313" key="7">
    <source>
        <dbReference type="JaponicusDB" id="SJAG_01503"/>
    </source>
</evidence>
<dbReference type="PANTHER" id="PTHR21013">
    <property type="entry name" value="ATP SYNTHASE MITOCHONDRIAL F1 COMPLEX ASSEMBLY FACTOR 2/ATP12 PROTEIN, MITOCHONDRIAL PRECURSOR"/>
    <property type="match status" value="1"/>
</dbReference>
<dbReference type="JaponicusDB" id="SJAG_01503">
    <property type="gene designation" value="atp12"/>
</dbReference>
<organism evidence="6 8">
    <name type="scientific">Schizosaccharomyces japonicus (strain yFS275 / FY16936)</name>
    <name type="common">Fission yeast</name>
    <dbReference type="NCBI Taxonomy" id="402676"/>
    <lineage>
        <taxon>Eukaryota</taxon>
        <taxon>Fungi</taxon>
        <taxon>Dikarya</taxon>
        <taxon>Ascomycota</taxon>
        <taxon>Taphrinomycotina</taxon>
        <taxon>Schizosaccharomycetes</taxon>
        <taxon>Schizosaccharomycetales</taxon>
        <taxon>Schizosaccharomycetaceae</taxon>
        <taxon>Schizosaccharomyces</taxon>
    </lineage>
</organism>
<dbReference type="OrthoDB" id="5322896at2759"/>
<proteinExistence type="inferred from homology"/>
<keyword evidence="4" id="KW-0496">Mitochondrion</keyword>
<keyword evidence="8" id="KW-1185">Reference proteome</keyword>
<evidence type="ECO:0000256" key="1">
    <source>
        <dbReference type="ARBA" id="ARBA00004173"/>
    </source>
</evidence>
<protein>
    <submittedName>
        <fullName evidence="6">F1-ATPase chaperone Atp12</fullName>
    </submittedName>
</protein>
<dbReference type="GeneID" id="7048688"/>
<dbReference type="Gene3D" id="1.10.3580.10">
    <property type="entry name" value="ATP12 ATPase"/>
    <property type="match status" value="1"/>
</dbReference>
<keyword evidence="3" id="KW-0809">Transit peptide</keyword>
<evidence type="ECO:0000313" key="6">
    <source>
        <dbReference type="EMBL" id="EEB06462.1"/>
    </source>
</evidence>
<evidence type="ECO:0000256" key="2">
    <source>
        <dbReference type="ARBA" id="ARBA00008231"/>
    </source>
</evidence>
<dbReference type="PANTHER" id="PTHR21013:SF10">
    <property type="entry name" value="ATP SYNTHASE MITOCHONDRIAL F1 COMPLEX ASSEMBLY FACTOR 2"/>
    <property type="match status" value="1"/>
</dbReference>
<dbReference type="RefSeq" id="XP_002172755.1">
    <property type="nucleotide sequence ID" value="XM_002172719.1"/>
</dbReference>
<dbReference type="HOGENOM" id="CLU_047893_1_0_1"/>